<evidence type="ECO:0000313" key="3">
    <source>
        <dbReference type="Proteomes" id="UP000663400"/>
    </source>
</evidence>
<dbReference type="RefSeq" id="WP_200607522.1">
    <property type="nucleotide sequence ID" value="NZ_CP071517.1"/>
</dbReference>
<gene>
    <name evidence="2" type="ORF">HIV01_012355</name>
</gene>
<dbReference type="InterPro" id="IPR011600">
    <property type="entry name" value="Pept_C14_caspase"/>
</dbReference>
<evidence type="ECO:0000313" key="2">
    <source>
        <dbReference type="EMBL" id="QSX74009.1"/>
    </source>
</evidence>
<dbReference type="Pfam" id="PF00656">
    <property type="entry name" value="Peptidase_C14"/>
    <property type="match status" value="1"/>
</dbReference>
<organism evidence="2 3">
    <name type="scientific">Lysobacter arenosi</name>
    <dbReference type="NCBI Taxonomy" id="2795387"/>
    <lineage>
        <taxon>Bacteria</taxon>
        <taxon>Pseudomonadati</taxon>
        <taxon>Pseudomonadota</taxon>
        <taxon>Gammaproteobacteria</taxon>
        <taxon>Lysobacterales</taxon>
        <taxon>Lysobacteraceae</taxon>
        <taxon>Lysobacter</taxon>
    </lineage>
</organism>
<name>A0ABX7RAJ4_9GAMM</name>
<dbReference type="InterPro" id="IPR029030">
    <property type="entry name" value="Caspase-like_dom_sf"/>
</dbReference>
<protein>
    <submittedName>
        <fullName evidence="2">Caspase family protein</fullName>
    </submittedName>
</protein>
<accession>A0ABX7RAJ4</accession>
<dbReference type="SUPFAM" id="SSF52129">
    <property type="entry name" value="Caspase-like"/>
    <property type="match status" value="1"/>
</dbReference>
<evidence type="ECO:0000259" key="1">
    <source>
        <dbReference type="Pfam" id="PF00656"/>
    </source>
</evidence>
<keyword evidence="3" id="KW-1185">Reference proteome</keyword>
<dbReference type="Gene3D" id="3.40.50.1460">
    <property type="match status" value="1"/>
</dbReference>
<feature type="domain" description="Peptidase C14 caspase" evidence="1">
    <location>
        <begin position="103"/>
        <end position="294"/>
    </location>
</feature>
<reference evidence="2 3" key="1">
    <citation type="submission" date="2021-02" db="EMBL/GenBank/DDBJ databases">
        <title>Lysobacter arenosi sp. nov., isolated from soil of gangwondo yeongwol, south Korea.</title>
        <authorList>
            <person name="Kim K.R."/>
            <person name="Kim K.H."/>
            <person name="Jeon C.O."/>
        </authorList>
    </citation>
    <scope>NUCLEOTIDE SEQUENCE [LARGE SCALE GENOMIC DNA]</scope>
    <source>
        <strain evidence="2 3">R7</strain>
    </source>
</reference>
<dbReference type="EMBL" id="CP071517">
    <property type="protein sequence ID" value="QSX74009.1"/>
    <property type="molecule type" value="Genomic_DNA"/>
</dbReference>
<sequence>MTLIFDDQSTDLGTHALLIGVGDYPYLKGGSAPAQLFVHHMEMGQLSSPPISVQEMASWLSDPVSGMLNTARPLRSLEVLGSSSTTPQMLVLPGRPDTPLQRASMVNVEEAVATWMERAGRNTGNTLLFFFCGHGISYSLGESSLLLDDFGSNPLMPMAHAIDFDTFRFGLIRRCAAENQVFFLDACRTEMATAFERQFGDANKGIPIVTGGGGLSAIRNKAVPVFFATGLGSLAYGQPGEPTIFTQGLLRAFRGSASREASNNGWEVVATAITEGVNKCVESLAFQKIPQYCDSKDANRPLLLHRLRGKPEVVVKVTTSEEQLNDTLFSCESKPPPPLFTDKRIPPGKAPWWIHLPAGQYTFTAVSHRSSLLIGSCEKHVAPPASEVTL</sequence>
<proteinExistence type="predicted"/>
<dbReference type="Proteomes" id="UP000663400">
    <property type="component" value="Chromosome"/>
</dbReference>